<sequence>MKVAELILRGVLLLGASTLKNYDNNSIEGVALDIGYRSDGKFQLVRVKVLGASVEDYLSSIDEQVELTLTNVTITSYMSGNRAALSVKAGAAVITA</sequence>
<proteinExistence type="predicted"/>
<evidence type="ECO:0000313" key="2">
    <source>
        <dbReference type="Proteomes" id="UP000248534"/>
    </source>
</evidence>
<reference evidence="1 2" key="1">
    <citation type="submission" date="2018-06" db="EMBL/GenBank/DDBJ databases">
        <authorList>
            <consortium name="Pathogen Informatics"/>
            <person name="Doyle S."/>
        </authorList>
    </citation>
    <scope>NUCLEOTIDE SEQUENCE [LARGE SCALE GENOMIC DNA]</scope>
    <source>
        <strain evidence="1 2">NCTC11086</strain>
    </source>
</reference>
<evidence type="ECO:0000313" key="1">
    <source>
        <dbReference type="EMBL" id="SQF72180.1"/>
    </source>
</evidence>
<organism evidence="1 2">
    <name type="scientific">Streptococcus sanguinis</name>
    <dbReference type="NCBI Taxonomy" id="1305"/>
    <lineage>
        <taxon>Bacteria</taxon>
        <taxon>Bacillati</taxon>
        <taxon>Bacillota</taxon>
        <taxon>Bacilli</taxon>
        <taxon>Lactobacillales</taxon>
        <taxon>Streptococcaceae</taxon>
        <taxon>Streptococcus</taxon>
    </lineage>
</organism>
<protein>
    <submittedName>
        <fullName evidence="1">Uncharacterized protein</fullName>
    </submittedName>
</protein>
<name>A0A2X3Y578_STRSA</name>
<dbReference type="Proteomes" id="UP000248534">
    <property type="component" value="Chromosome 1"/>
</dbReference>
<accession>A0A2X3Y578</accession>
<dbReference type="EMBL" id="LS483364">
    <property type="protein sequence ID" value="SQF72180.1"/>
    <property type="molecule type" value="Genomic_DNA"/>
</dbReference>
<dbReference type="AlphaFoldDB" id="A0A2X3Y578"/>
<gene>
    <name evidence="1" type="ORF">NCTC11086_02136</name>
</gene>